<evidence type="ECO:0000313" key="2">
    <source>
        <dbReference type="Proteomes" id="UP001576776"/>
    </source>
</evidence>
<protein>
    <submittedName>
        <fullName evidence="1">Uncharacterized protein</fullName>
    </submittedName>
</protein>
<dbReference type="Proteomes" id="UP001576776">
    <property type="component" value="Unassembled WGS sequence"/>
</dbReference>
<name>A0ABV4Y833_9CYAN</name>
<evidence type="ECO:0000313" key="1">
    <source>
        <dbReference type="EMBL" id="MFB2934937.1"/>
    </source>
</evidence>
<comment type="caution">
    <text evidence="1">The sequence shown here is derived from an EMBL/GenBank/DDBJ whole genome shotgun (WGS) entry which is preliminary data.</text>
</comment>
<organism evidence="1 2">
    <name type="scientific">Floridaenema fluviatile BLCC-F154</name>
    <dbReference type="NCBI Taxonomy" id="3153640"/>
    <lineage>
        <taxon>Bacteria</taxon>
        <taxon>Bacillati</taxon>
        <taxon>Cyanobacteriota</taxon>
        <taxon>Cyanophyceae</taxon>
        <taxon>Oscillatoriophycideae</taxon>
        <taxon>Aerosakkonematales</taxon>
        <taxon>Aerosakkonemataceae</taxon>
        <taxon>Floridanema</taxon>
        <taxon>Floridanema fluviatile</taxon>
    </lineage>
</organism>
<reference evidence="1 2" key="1">
    <citation type="submission" date="2024-09" db="EMBL/GenBank/DDBJ databases">
        <title>Floridaenema gen nov. (Aerosakkonemataceae, Aerosakkonematales ord. nov., Cyanobacteria) from benthic tropical and subtropical fresh waters, with the description of four new species.</title>
        <authorList>
            <person name="Moretto J.A."/>
            <person name="Berthold D.E."/>
            <person name="Lefler F.W."/>
            <person name="Huang I.-S."/>
            <person name="Laughinghouse H. IV."/>
        </authorList>
    </citation>
    <scope>NUCLEOTIDE SEQUENCE [LARGE SCALE GENOMIC DNA]</scope>
    <source>
        <strain evidence="1 2">BLCC-F154</strain>
    </source>
</reference>
<keyword evidence="2" id="KW-1185">Reference proteome</keyword>
<proteinExistence type="predicted"/>
<dbReference type="RefSeq" id="WP_413256461.1">
    <property type="nucleotide sequence ID" value="NZ_JBHFNS010000029.1"/>
</dbReference>
<accession>A0ABV4Y833</accession>
<sequence>MKQVSANFRNIKETIFEITDLKGEKYDRFSWVSAYWKAAHEAETGSAGLVFSTFVDEIIEKLENAEQKDLDVIEVYNIQKTATFDLWKTKRWTGQFVQYKAVYEPLKVDSFGNPGMYKLTIHIRSTKVEMPFYRLGIVGDKYVGKVAVGQTGVMRLCTHRTIDGINKSAKLFAVDTTYEEAQEQLATNFWKEEWPDS</sequence>
<gene>
    <name evidence="1" type="ORF">ACE1B6_06630</name>
</gene>
<dbReference type="EMBL" id="JBHFNS010000029">
    <property type="protein sequence ID" value="MFB2934937.1"/>
    <property type="molecule type" value="Genomic_DNA"/>
</dbReference>